<feature type="chain" id="PRO_5025528894" evidence="1">
    <location>
        <begin position="18"/>
        <end position="138"/>
    </location>
</feature>
<dbReference type="AlphaFoldDB" id="A0A669ERW4"/>
<sequence length="138" mass="15763">LLAALTFELSVLWVCDTVKYGQLCSSNPSNSPRTSDRWGQRHYGARRYSEITFLFLLEGHWMSAGFQGKRKLTEYNDPKKAPTNERINQSGQGGFYKLHVSGNLFLGQRLDHQPHEVCSHVLICSLTVITQYKTLQIM</sequence>
<evidence type="ECO:0000256" key="1">
    <source>
        <dbReference type="SAM" id="SignalP"/>
    </source>
</evidence>
<keyword evidence="1" id="KW-0732">Signal</keyword>
<evidence type="ECO:0000313" key="3">
    <source>
        <dbReference type="Proteomes" id="UP000005207"/>
    </source>
</evidence>
<reference evidence="2" key="1">
    <citation type="submission" date="2025-08" db="UniProtKB">
        <authorList>
            <consortium name="Ensembl"/>
        </authorList>
    </citation>
    <scope>IDENTIFICATION</scope>
</reference>
<dbReference type="Proteomes" id="UP000005207">
    <property type="component" value="Unplaced"/>
</dbReference>
<evidence type="ECO:0000313" key="2">
    <source>
        <dbReference type="Ensembl" id="ENSONIP00000074105.1"/>
    </source>
</evidence>
<reference evidence="2" key="2">
    <citation type="submission" date="2025-09" db="UniProtKB">
        <authorList>
            <consortium name="Ensembl"/>
        </authorList>
    </citation>
    <scope>IDENTIFICATION</scope>
</reference>
<organism evidence="2 3">
    <name type="scientific">Oreochromis niloticus</name>
    <name type="common">Nile tilapia</name>
    <name type="synonym">Tilapia nilotica</name>
    <dbReference type="NCBI Taxonomy" id="8128"/>
    <lineage>
        <taxon>Eukaryota</taxon>
        <taxon>Metazoa</taxon>
        <taxon>Chordata</taxon>
        <taxon>Craniata</taxon>
        <taxon>Vertebrata</taxon>
        <taxon>Euteleostomi</taxon>
        <taxon>Actinopterygii</taxon>
        <taxon>Neopterygii</taxon>
        <taxon>Teleostei</taxon>
        <taxon>Neoteleostei</taxon>
        <taxon>Acanthomorphata</taxon>
        <taxon>Ovalentaria</taxon>
        <taxon>Cichlomorphae</taxon>
        <taxon>Cichliformes</taxon>
        <taxon>Cichlidae</taxon>
        <taxon>African cichlids</taxon>
        <taxon>Pseudocrenilabrinae</taxon>
        <taxon>Oreochromini</taxon>
        <taxon>Oreochromis</taxon>
    </lineage>
</organism>
<proteinExistence type="predicted"/>
<dbReference type="Ensembl" id="ENSONIT00000068818.1">
    <property type="protein sequence ID" value="ENSONIP00000074105.1"/>
    <property type="gene ID" value="ENSONIG00000039257.1"/>
</dbReference>
<feature type="signal peptide" evidence="1">
    <location>
        <begin position="1"/>
        <end position="17"/>
    </location>
</feature>
<protein>
    <submittedName>
        <fullName evidence="2">Uncharacterized protein</fullName>
    </submittedName>
</protein>
<accession>A0A669ERW4</accession>
<keyword evidence="3" id="KW-1185">Reference proteome</keyword>
<name>A0A669ERW4_ORENI</name>